<evidence type="ECO:0000256" key="2">
    <source>
        <dbReference type="ARBA" id="ARBA00022676"/>
    </source>
</evidence>
<keyword evidence="6" id="KW-1133">Transmembrane helix</keyword>
<name>A0A1H0NTS7_9RHOB</name>
<evidence type="ECO:0000256" key="5">
    <source>
        <dbReference type="ARBA" id="ARBA00022985"/>
    </source>
</evidence>
<dbReference type="InterPro" id="IPR050256">
    <property type="entry name" value="Glycosyltransferase_2"/>
</dbReference>
<organism evidence="10 11">
    <name type="scientific">Lutimaribacter pacificus</name>
    <dbReference type="NCBI Taxonomy" id="391948"/>
    <lineage>
        <taxon>Bacteria</taxon>
        <taxon>Pseudomonadati</taxon>
        <taxon>Pseudomonadota</taxon>
        <taxon>Alphaproteobacteria</taxon>
        <taxon>Rhodobacterales</taxon>
        <taxon>Roseobacteraceae</taxon>
        <taxon>Lutimaribacter</taxon>
    </lineage>
</organism>
<dbReference type="PANTHER" id="PTHR48090:SF3">
    <property type="entry name" value="UNDECAPRENYL-PHOSPHATE 4-DEOXY-4-FORMAMIDO-L-ARABINOSE TRANSFERASE"/>
    <property type="match status" value="1"/>
</dbReference>
<dbReference type="SUPFAM" id="SSF53448">
    <property type="entry name" value="Nucleotide-diphospho-sugar transferases"/>
    <property type="match status" value="1"/>
</dbReference>
<keyword evidence="11" id="KW-1185">Reference proteome</keyword>
<keyword evidence="2 10" id="KW-0328">Glycosyltransferase</keyword>
<reference evidence="10 11" key="1">
    <citation type="submission" date="2016-11" db="EMBL/GenBank/DDBJ databases">
        <authorList>
            <person name="Varghese N."/>
            <person name="Submissions S."/>
        </authorList>
    </citation>
    <scope>NUCLEOTIDE SEQUENCE [LARGE SCALE GENOMIC DNA]</scope>
    <source>
        <strain evidence="10 11">DSM 29620</strain>
    </source>
</reference>
<dbReference type="InterPro" id="IPR029044">
    <property type="entry name" value="Nucleotide-diphossugar_trans"/>
</dbReference>
<keyword evidence="7" id="KW-0472">Membrane</keyword>
<dbReference type="FunFam" id="3.90.550.10:FF:000170">
    <property type="entry name" value="Dolichol-phosphate mannosyltransferase"/>
    <property type="match status" value="1"/>
</dbReference>
<keyword evidence="1" id="KW-1003">Cell membrane</keyword>
<dbReference type="GO" id="GO:0009103">
    <property type="term" value="P:lipopolysaccharide biosynthetic process"/>
    <property type="evidence" value="ECO:0007669"/>
    <property type="project" value="UniProtKB-KW"/>
</dbReference>
<protein>
    <submittedName>
        <fullName evidence="10">Dolichol-phosphate mannosyltransferase</fullName>
    </submittedName>
</protein>
<gene>
    <name evidence="10" type="ORF">SAMN05444142_11436</name>
</gene>
<evidence type="ECO:0000256" key="7">
    <source>
        <dbReference type="ARBA" id="ARBA00023136"/>
    </source>
</evidence>
<sequence length="261" mass="28529">MSDPNMISIVIPAKDEVVAIAPLIEEVGAVLSGENFEVIVVDDGSTDGTDAKLRELAARCNWLIPLHNKVSAGQSASIRKGVRFAHGRLIVTLDGDGQNPPDQIPALLAPFRSTAPEVCALGLVQGQRILRRDTVAKRFASRFANGLRGALLRDNIRDSGCGLKAFRREAYLDLPWFDHIHRFMPAMMLREGWRVETVDVTHRERQGGQSKYSNLRRGLVGIPDLLGAAWLIMRKGPPRHEECGPVPVAGSHGKARPGAVQ</sequence>
<feature type="domain" description="Glycosyltransferase 2-like" evidence="9">
    <location>
        <begin position="8"/>
        <end position="171"/>
    </location>
</feature>
<evidence type="ECO:0000256" key="3">
    <source>
        <dbReference type="ARBA" id="ARBA00022679"/>
    </source>
</evidence>
<evidence type="ECO:0000259" key="9">
    <source>
        <dbReference type="Pfam" id="PF00535"/>
    </source>
</evidence>
<dbReference type="AlphaFoldDB" id="A0A1H0NTS7"/>
<evidence type="ECO:0000256" key="1">
    <source>
        <dbReference type="ARBA" id="ARBA00022475"/>
    </source>
</evidence>
<dbReference type="EMBL" id="FQZZ01000014">
    <property type="protein sequence ID" value="SHK95246.1"/>
    <property type="molecule type" value="Genomic_DNA"/>
</dbReference>
<dbReference type="Proteomes" id="UP000324252">
    <property type="component" value="Unassembled WGS sequence"/>
</dbReference>
<evidence type="ECO:0000256" key="4">
    <source>
        <dbReference type="ARBA" id="ARBA00022692"/>
    </source>
</evidence>
<dbReference type="CDD" id="cd04179">
    <property type="entry name" value="DPM_DPG-synthase_like"/>
    <property type="match status" value="1"/>
</dbReference>
<evidence type="ECO:0000313" key="11">
    <source>
        <dbReference type="Proteomes" id="UP000324252"/>
    </source>
</evidence>
<keyword evidence="3 10" id="KW-0808">Transferase</keyword>
<dbReference type="InterPro" id="IPR001173">
    <property type="entry name" value="Glyco_trans_2-like"/>
</dbReference>
<dbReference type="Pfam" id="PF00535">
    <property type="entry name" value="Glycos_transf_2"/>
    <property type="match status" value="1"/>
</dbReference>
<dbReference type="OrthoDB" id="9807795at2"/>
<dbReference type="PANTHER" id="PTHR48090">
    <property type="entry name" value="UNDECAPRENYL-PHOSPHATE 4-DEOXY-4-FORMAMIDO-L-ARABINOSE TRANSFERASE-RELATED"/>
    <property type="match status" value="1"/>
</dbReference>
<evidence type="ECO:0000256" key="8">
    <source>
        <dbReference type="SAM" id="MobiDB-lite"/>
    </source>
</evidence>
<dbReference type="Gene3D" id="3.90.550.10">
    <property type="entry name" value="Spore Coat Polysaccharide Biosynthesis Protein SpsA, Chain A"/>
    <property type="match status" value="1"/>
</dbReference>
<dbReference type="RefSeq" id="WP_149789729.1">
    <property type="nucleotide sequence ID" value="NZ_FNIO01000014.1"/>
</dbReference>
<evidence type="ECO:0000256" key="6">
    <source>
        <dbReference type="ARBA" id="ARBA00022989"/>
    </source>
</evidence>
<dbReference type="GO" id="GO:0005886">
    <property type="term" value="C:plasma membrane"/>
    <property type="evidence" value="ECO:0007669"/>
    <property type="project" value="TreeGrafter"/>
</dbReference>
<feature type="region of interest" description="Disordered" evidence="8">
    <location>
        <begin position="242"/>
        <end position="261"/>
    </location>
</feature>
<keyword evidence="5" id="KW-0448">Lipopolysaccharide biosynthesis</keyword>
<evidence type="ECO:0000313" key="10">
    <source>
        <dbReference type="EMBL" id="SHK95246.1"/>
    </source>
</evidence>
<accession>A0A1H0NTS7</accession>
<keyword evidence="4" id="KW-0812">Transmembrane</keyword>
<dbReference type="GO" id="GO:0099621">
    <property type="term" value="F:undecaprenyl-phosphate 4-deoxy-4-formamido-L-arabinose transferase activity"/>
    <property type="evidence" value="ECO:0007669"/>
    <property type="project" value="TreeGrafter"/>
</dbReference>
<proteinExistence type="predicted"/>